<name>A0A1I7ITN9_9PROT</name>
<reference evidence="1 2" key="1">
    <citation type="submission" date="2016-10" db="EMBL/GenBank/DDBJ databases">
        <authorList>
            <person name="de Groot N.N."/>
        </authorList>
    </citation>
    <scope>NUCLEOTIDE SEQUENCE [LARGE SCALE GENOMIC DNA]</scope>
    <source>
        <strain evidence="1 2">Nm24</strain>
    </source>
</reference>
<organism evidence="1 2">
    <name type="scientific">Nitrosomonas eutropha</name>
    <dbReference type="NCBI Taxonomy" id="916"/>
    <lineage>
        <taxon>Bacteria</taxon>
        <taxon>Pseudomonadati</taxon>
        <taxon>Pseudomonadota</taxon>
        <taxon>Betaproteobacteria</taxon>
        <taxon>Nitrosomonadales</taxon>
        <taxon>Nitrosomonadaceae</taxon>
        <taxon>Nitrosomonas</taxon>
    </lineage>
</organism>
<accession>A0A1I7ITN9</accession>
<dbReference type="EMBL" id="FPBL01000011">
    <property type="protein sequence ID" value="SFU76305.1"/>
    <property type="molecule type" value="Genomic_DNA"/>
</dbReference>
<dbReference type="AlphaFoldDB" id="A0A1I7ITN9"/>
<evidence type="ECO:0000313" key="1">
    <source>
        <dbReference type="EMBL" id="SFU76305.1"/>
    </source>
</evidence>
<protein>
    <submittedName>
        <fullName evidence="1">Uncharacterized protein</fullName>
    </submittedName>
</protein>
<dbReference type="Proteomes" id="UP000183926">
    <property type="component" value="Unassembled WGS sequence"/>
</dbReference>
<proteinExistence type="predicted"/>
<evidence type="ECO:0000313" key="2">
    <source>
        <dbReference type="Proteomes" id="UP000183926"/>
    </source>
</evidence>
<sequence>MGKHYPSDISREQFEQLRLSVTRWFSEMAHGACILHDLERAECGGSEPVLKPALKNPLARFVPDRGATLAARS</sequence>
<gene>
    <name evidence="1" type="ORF">SAMN05216339_1119</name>
</gene>